<keyword evidence="3 4" id="KW-0998">Cell outer membrane</keyword>
<evidence type="ECO:0000256" key="5">
    <source>
        <dbReference type="SAM" id="SignalP"/>
    </source>
</evidence>
<organism evidence="8 9">
    <name type="scientific">Pinibacter aurantiacus</name>
    <dbReference type="NCBI Taxonomy" id="2851599"/>
    <lineage>
        <taxon>Bacteria</taxon>
        <taxon>Pseudomonadati</taxon>
        <taxon>Bacteroidota</taxon>
        <taxon>Chitinophagia</taxon>
        <taxon>Chitinophagales</taxon>
        <taxon>Chitinophagaceae</taxon>
        <taxon>Pinibacter</taxon>
    </lineage>
</organism>
<dbReference type="AlphaFoldDB" id="A0A9E2SF68"/>
<dbReference type="InterPro" id="IPR023997">
    <property type="entry name" value="TonB-dep_OMP_SusC/RagA_CS"/>
</dbReference>
<reference evidence="8" key="1">
    <citation type="submission" date="2021-06" db="EMBL/GenBank/DDBJ databases">
        <authorList>
            <person name="Huq M.A."/>
        </authorList>
    </citation>
    <scope>NUCLEOTIDE SEQUENCE</scope>
    <source>
        <strain evidence="8">MAH-26</strain>
    </source>
</reference>
<evidence type="ECO:0000259" key="7">
    <source>
        <dbReference type="Pfam" id="PF07715"/>
    </source>
</evidence>
<evidence type="ECO:0000256" key="4">
    <source>
        <dbReference type="PROSITE-ProRule" id="PRU01360"/>
    </source>
</evidence>
<keyword evidence="1 4" id="KW-0813">Transport</keyword>
<dbReference type="Pfam" id="PF07715">
    <property type="entry name" value="Plug"/>
    <property type="match status" value="1"/>
</dbReference>
<keyword evidence="4" id="KW-1134">Transmembrane beta strand</keyword>
<feature type="signal peptide" evidence="5">
    <location>
        <begin position="1"/>
        <end position="31"/>
    </location>
</feature>
<dbReference type="NCBIfam" id="TIGR04057">
    <property type="entry name" value="SusC_RagA_signa"/>
    <property type="match status" value="1"/>
</dbReference>
<dbReference type="InterPro" id="IPR012910">
    <property type="entry name" value="Plug_dom"/>
</dbReference>
<dbReference type="InterPro" id="IPR039426">
    <property type="entry name" value="TonB-dep_rcpt-like"/>
</dbReference>
<dbReference type="EMBL" id="JAHSPG010000016">
    <property type="protein sequence ID" value="MBV4360044.1"/>
    <property type="molecule type" value="Genomic_DNA"/>
</dbReference>
<comment type="similarity">
    <text evidence="4">Belongs to the TonB-dependent receptor family.</text>
</comment>
<accession>A0A9E2SF68</accession>
<comment type="subcellular location">
    <subcellularLocation>
        <location evidence="4">Cell outer membrane</location>
        <topology evidence="4">Multi-pass membrane protein</topology>
    </subcellularLocation>
</comment>
<dbReference type="InterPro" id="IPR023996">
    <property type="entry name" value="TonB-dep_OMP_SusC/RagA"/>
</dbReference>
<feature type="chain" id="PRO_5038506533" evidence="5">
    <location>
        <begin position="32"/>
        <end position="1223"/>
    </location>
</feature>
<name>A0A9E2SF68_9BACT</name>
<keyword evidence="4" id="KW-0812">Transmembrane</keyword>
<dbReference type="Pfam" id="PF07660">
    <property type="entry name" value="STN"/>
    <property type="match status" value="1"/>
</dbReference>
<protein>
    <submittedName>
        <fullName evidence="8">SusC/RagA family TonB-linked outer membrane protein</fullName>
    </submittedName>
</protein>
<dbReference type="InterPro" id="IPR011662">
    <property type="entry name" value="Secretin/TonB_short_N"/>
</dbReference>
<feature type="domain" description="TonB-dependent receptor plug" evidence="7">
    <location>
        <begin position="227"/>
        <end position="354"/>
    </location>
</feature>
<dbReference type="GO" id="GO:0009279">
    <property type="term" value="C:cell outer membrane"/>
    <property type="evidence" value="ECO:0007669"/>
    <property type="project" value="UniProtKB-SubCell"/>
</dbReference>
<evidence type="ECO:0000259" key="6">
    <source>
        <dbReference type="Pfam" id="PF07660"/>
    </source>
</evidence>
<gene>
    <name evidence="8" type="ORF">KTO63_22955</name>
</gene>
<evidence type="ECO:0000256" key="3">
    <source>
        <dbReference type="ARBA" id="ARBA00023237"/>
    </source>
</evidence>
<dbReference type="PROSITE" id="PS52016">
    <property type="entry name" value="TONB_DEPENDENT_REC_3"/>
    <property type="match status" value="1"/>
</dbReference>
<sequence length="1223" mass="135275">MKNGLLRVNNRKALLVFSLSFLLCLSQALFAHPEQEYKVTIVGRNIPISKVFKEIQKQTGLYAFYNNDLLNDREMISVDIKGMQIENAMKVILKGKNLSFTITGSNIIISKDKNIAPIEHLIVSDEHLTDTIILKKIAGKVTSAEDNSPLSFASVTILHSKRGTNTNNSGEFTLEVKPGDTLRVSYAGKASKSVAVGHQSYFNISLVTSDETLAPEVVVTGFQKIDKRKFTGSAAKVKMDDIKQEGVMDVARMLEGRVAGVTVENVSGTFGTAPKIRIRGATSISGSNKPLWVVDGIVLEDIVNVTNDQLSSGDATTMLGSSVAGINTNDIESLDILRDASATALYGARAMNGVIVITTKKGKSGKTQINYSGTFSSILKPNYKKFNIMNSAQQMSVDLELAEKGWLNFSDVSRNPTGGVFAKASDLVSKWDKTEGKFGLDNNVDSLAEFYRRYGLANTDWFDVLFRNSFAQEHNLSLSFGTDKSQSYFSTNFYQDNGWTIGDRVNRYTANFHNTYNASDRLTLGFLTNASYRQQMAPGTVDRTSNKVSGGFDRDFDINPFNYALSTSRIITPYDENGNLEYFRKNFAPFNIVNELQNNTLDVNVLDAKLQGDLGYKISKDLKFDFTGAIRLVQSSLEHQITENSNMAQAYRAADNSFIRENNKFLYRDPEHPDDEPQVVLPKGGFYNRTDNRMLNWSIRNLLTYTKDFNRNNSLNVMGGMEIKATDRRVSNNTGYGYQYNSGGIPFVDYRALKQLLEANFNYYGLANTRDRFVAFFGNGSYTYKGRYTLNGTVREDGSNGLGKSTKSRWLPTWTVGGAWNIFNEPLIHDFLANNYVNRVNLRGSYGLSADFGPANNSSVILSMETSKRPTLAEQESGMDLVSLENKDLTWEKKYEGNVGLDLGFFKDRLTLVTDVYRRNSFDLISLIPTAGVGGQVFKAANYADMESHGVEFTLGGKIIAQRAFTWGANLTFGYNITKITNIKSLSQIADLVSPQGGSSLGYPVRSIFSIPFKGLDHYSGVPLFTDESGNTNTDVFLQSSNTSNLKYEGSADPLYTGGLSNVFTYKNLSLNILFVYQAGNKVRLSPVFGASYSDMNAMSKDFINRWEAPGDETKTNIPSISDSRIVYFLGSSSPYGNYNYSDVRVARGSFVRLKTVALTYSLPGHLTKSIGINNSSLTFTGNNLWLIGADKKLKGQDPEFANSGGVGSPVFTQLSLALKIGF</sequence>
<comment type="caution">
    <text evidence="8">The sequence shown here is derived from an EMBL/GenBank/DDBJ whole genome shotgun (WGS) entry which is preliminary data.</text>
</comment>
<feature type="domain" description="Secretin/TonB short N-terminal" evidence="6">
    <location>
        <begin position="64"/>
        <end position="111"/>
    </location>
</feature>
<keyword evidence="2 4" id="KW-0472">Membrane</keyword>
<dbReference type="Proteomes" id="UP000812270">
    <property type="component" value="Unassembled WGS sequence"/>
</dbReference>
<dbReference type="NCBIfam" id="TIGR04056">
    <property type="entry name" value="OMP_RagA_SusC"/>
    <property type="match status" value="1"/>
</dbReference>
<keyword evidence="9" id="KW-1185">Reference proteome</keyword>
<evidence type="ECO:0000313" key="8">
    <source>
        <dbReference type="EMBL" id="MBV4360044.1"/>
    </source>
</evidence>
<evidence type="ECO:0000256" key="1">
    <source>
        <dbReference type="ARBA" id="ARBA00022448"/>
    </source>
</evidence>
<keyword evidence="5" id="KW-0732">Signal</keyword>
<evidence type="ECO:0000256" key="2">
    <source>
        <dbReference type="ARBA" id="ARBA00023136"/>
    </source>
</evidence>
<dbReference type="Pfam" id="PF13715">
    <property type="entry name" value="CarbopepD_reg_2"/>
    <property type="match status" value="1"/>
</dbReference>
<evidence type="ECO:0000313" key="9">
    <source>
        <dbReference type="Proteomes" id="UP000812270"/>
    </source>
</evidence>
<proteinExistence type="inferred from homology"/>